<sequence length="442" mass="50392">MDILKRMSKFYKYSVKAKGQSSTSYDIPTHSDNSQTTVPVALPVELLDYIIDFLHDDKQSLSSCALTSRTFVLSSQLHLFHSLSCRPNRYPGYAYVYDFFSEHSHLGRYVKKIYFLCAPSFNGGIHGLLCPCLLARIFHALPHLSVVSFDGQEIECQAPCCLANDLHLPPVQLSQLDIIHISSPGIQHIIKFLNLFSRVDYLSLQSTFIPDSIQFSTRDDVRLELDKFPIASSLRVKSAVLGCPQAMMYNLLIALESLEGLEGLQYTWSTWTTPDLNALLETAADTLKELVLDLMPLAIYKVFRQVEADLVSETEYLEVTIELWDHSNRFSIIQPSIRIFDFTLDLINTAPRSLQSFLLVLNFDLYSSESPFTALSQDYNWDRLMKILSSFQKLEKFTIEIRFNHGQIYEETISRCTQLIEATSVGVLKARGLLRIDFDCPF</sequence>
<accession>A0AAW0G995</accession>
<comment type="caution">
    <text evidence="1">The sequence shown here is derived from an EMBL/GenBank/DDBJ whole genome shotgun (WGS) entry which is preliminary data.</text>
</comment>
<dbReference type="AlphaFoldDB" id="A0AAW0G995"/>
<keyword evidence="2" id="KW-1185">Reference proteome</keyword>
<evidence type="ECO:0000313" key="2">
    <source>
        <dbReference type="Proteomes" id="UP001385951"/>
    </source>
</evidence>
<evidence type="ECO:0000313" key="1">
    <source>
        <dbReference type="EMBL" id="KAK7688097.1"/>
    </source>
</evidence>
<dbReference type="Proteomes" id="UP001385951">
    <property type="component" value="Unassembled WGS sequence"/>
</dbReference>
<gene>
    <name evidence="1" type="ORF">QCA50_008467</name>
</gene>
<evidence type="ECO:0008006" key="3">
    <source>
        <dbReference type="Google" id="ProtNLM"/>
    </source>
</evidence>
<protein>
    <recommendedName>
        <fullName evidence="3">F-box domain-containing protein</fullName>
    </recommendedName>
</protein>
<name>A0AAW0G995_9APHY</name>
<reference evidence="1 2" key="1">
    <citation type="submission" date="2022-09" db="EMBL/GenBank/DDBJ databases">
        <authorList>
            <person name="Palmer J.M."/>
        </authorList>
    </citation>
    <scope>NUCLEOTIDE SEQUENCE [LARGE SCALE GENOMIC DNA]</scope>
    <source>
        <strain evidence="1 2">DSM 7382</strain>
    </source>
</reference>
<dbReference type="EMBL" id="JASBNA010000011">
    <property type="protein sequence ID" value="KAK7688097.1"/>
    <property type="molecule type" value="Genomic_DNA"/>
</dbReference>
<organism evidence="1 2">
    <name type="scientific">Cerrena zonata</name>
    <dbReference type="NCBI Taxonomy" id="2478898"/>
    <lineage>
        <taxon>Eukaryota</taxon>
        <taxon>Fungi</taxon>
        <taxon>Dikarya</taxon>
        <taxon>Basidiomycota</taxon>
        <taxon>Agaricomycotina</taxon>
        <taxon>Agaricomycetes</taxon>
        <taxon>Polyporales</taxon>
        <taxon>Cerrenaceae</taxon>
        <taxon>Cerrena</taxon>
    </lineage>
</organism>
<proteinExistence type="predicted"/>